<dbReference type="GO" id="GO:0016020">
    <property type="term" value="C:membrane"/>
    <property type="evidence" value="ECO:0007669"/>
    <property type="project" value="UniProtKB-SubCell"/>
</dbReference>
<sequence length="516" mass="57589">MYVYALLVGVITLGKTYSLHLKSFLIEMIGAKLTCALKGVIFRRKEIGIILEKTALMSIVEGLITTSASIATCLSVLSFVLADEHLTPANAFMLLSFMNVLRISVSTILGRGLLVMFEAFVSLKRIEEFLLLDNLPSSILATPFFKGLSRDQRSHDLPEMRTSRRLNGEADEHQELIQCESETNDWEQVLLSKETSDALVVSKLAYKLGKPDSKYILRDVSFVTRKNSITVITGQVGSGKSTLLSSIAGEVQLLSGTVSCPGSLAYVPQVPWVFSGTIRENILFGELYDHDWYAEVIGACALKEDIERFPDRNETIVGERGVALSGGQKARVSLARAVYSSSDVYLLDDPLSAVDQKVGEHIFDKCICGLLSDKLRVVVSHHQRYLKAANQIVILDNGCILAKGTFLELEMSAYTKGIFSRIFVGDRQFGQLDAEKSSLLERNHFQQEAEPRRHRSTDDEPKGLEISDEDRFIGKVSFQLYWEYFTSACHPVLIIALMVLFGLCQGKLNYFIYFNE</sequence>
<keyword evidence="5" id="KW-0677">Repeat</keyword>
<keyword evidence="7" id="KW-0067">ATP-binding</keyword>
<reference evidence="13" key="1">
    <citation type="submission" date="2023-01" db="EMBL/GenBank/DDBJ databases">
        <title>Genome assembly of the deep-sea coral Lophelia pertusa.</title>
        <authorList>
            <person name="Herrera S."/>
            <person name="Cordes E."/>
        </authorList>
    </citation>
    <scope>NUCLEOTIDE SEQUENCE</scope>
    <source>
        <strain evidence="13">USNM1676648</strain>
        <tissue evidence="13">Polyp</tissue>
    </source>
</reference>
<evidence type="ECO:0000256" key="8">
    <source>
        <dbReference type="ARBA" id="ARBA00022989"/>
    </source>
</evidence>
<dbReference type="Gene3D" id="3.40.50.300">
    <property type="entry name" value="P-loop containing nucleotide triphosphate hydrolases"/>
    <property type="match status" value="1"/>
</dbReference>
<evidence type="ECO:0000256" key="11">
    <source>
        <dbReference type="SAM" id="Phobius"/>
    </source>
</evidence>
<accession>A0A9W9ZAM2</accession>
<comment type="similarity">
    <text evidence="2">Belongs to the ABC transporter superfamily. ABCC family. Conjugate transporter (TC 3.A.1.208) subfamily.</text>
</comment>
<dbReference type="GO" id="GO:0042626">
    <property type="term" value="F:ATPase-coupled transmembrane transporter activity"/>
    <property type="evidence" value="ECO:0007669"/>
    <property type="project" value="TreeGrafter"/>
</dbReference>
<dbReference type="GO" id="GO:0016887">
    <property type="term" value="F:ATP hydrolysis activity"/>
    <property type="evidence" value="ECO:0007669"/>
    <property type="project" value="InterPro"/>
</dbReference>
<evidence type="ECO:0000256" key="9">
    <source>
        <dbReference type="ARBA" id="ARBA00023136"/>
    </source>
</evidence>
<dbReference type="PROSITE" id="PS50893">
    <property type="entry name" value="ABC_TRANSPORTER_2"/>
    <property type="match status" value="1"/>
</dbReference>
<dbReference type="InterPro" id="IPR003593">
    <property type="entry name" value="AAA+_ATPase"/>
</dbReference>
<keyword evidence="4 11" id="KW-0812">Transmembrane</keyword>
<dbReference type="Pfam" id="PF00005">
    <property type="entry name" value="ABC_tran"/>
    <property type="match status" value="1"/>
</dbReference>
<keyword evidence="8 11" id="KW-1133">Transmembrane helix</keyword>
<dbReference type="SMART" id="SM00382">
    <property type="entry name" value="AAA"/>
    <property type="match status" value="1"/>
</dbReference>
<name>A0A9W9ZAM2_9CNID</name>
<keyword evidence="14" id="KW-1185">Reference proteome</keyword>
<comment type="caution">
    <text evidence="13">The sequence shown here is derived from an EMBL/GenBank/DDBJ whole genome shotgun (WGS) entry which is preliminary data.</text>
</comment>
<evidence type="ECO:0000313" key="13">
    <source>
        <dbReference type="EMBL" id="KAJ7378152.1"/>
    </source>
</evidence>
<dbReference type="PANTHER" id="PTHR24223">
    <property type="entry name" value="ATP-BINDING CASSETTE SUB-FAMILY C"/>
    <property type="match status" value="1"/>
</dbReference>
<dbReference type="Proteomes" id="UP001163046">
    <property type="component" value="Unassembled WGS sequence"/>
</dbReference>
<comment type="subcellular location">
    <subcellularLocation>
        <location evidence="1">Membrane</location>
        <topology evidence="1">Multi-pass membrane protein</topology>
    </subcellularLocation>
</comment>
<evidence type="ECO:0000256" key="7">
    <source>
        <dbReference type="ARBA" id="ARBA00022840"/>
    </source>
</evidence>
<proteinExistence type="inferred from homology"/>
<evidence type="ECO:0000256" key="3">
    <source>
        <dbReference type="ARBA" id="ARBA00022448"/>
    </source>
</evidence>
<evidence type="ECO:0000256" key="6">
    <source>
        <dbReference type="ARBA" id="ARBA00022741"/>
    </source>
</evidence>
<dbReference type="FunFam" id="3.40.50.300:FF:000973">
    <property type="entry name" value="Multidrug resistance-associated protein 4"/>
    <property type="match status" value="1"/>
</dbReference>
<feature type="transmembrane region" description="Helical" evidence="11">
    <location>
        <begin position="481"/>
        <end position="503"/>
    </location>
</feature>
<dbReference type="InterPro" id="IPR050173">
    <property type="entry name" value="ABC_transporter_C-like"/>
</dbReference>
<feature type="region of interest" description="Disordered" evidence="10">
    <location>
        <begin position="444"/>
        <end position="464"/>
    </location>
</feature>
<dbReference type="EMBL" id="MU826369">
    <property type="protein sequence ID" value="KAJ7378152.1"/>
    <property type="molecule type" value="Genomic_DNA"/>
</dbReference>
<evidence type="ECO:0000256" key="5">
    <source>
        <dbReference type="ARBA" id="ARBA00022737"/>
    </source>
</evidence>
<evidence type="ECO:0000313" key="14">
    <source>
        <dbReference type="Proteomes" id="UP001163046"/>
    </source>
</evidence>
<dbReference type="PANTHER" id="PTHR24223:SF456">
    <property type="entry name" value="MULTIDRUG RESISTANCE-ASSOCIATED PROTEIN LETHAL(2)03659"/>
    <property type="match status" value="1"/>
</dbReference>
<dbReference type="OrthoDB" id="5988857at2759"/>
<evidence type="ECO:0000256" key="10">
    <source>
        <dbReference type="SAM" id="MobiDB-lite"/>
    </source>
</evidence>
<evidence type="ECO:0000256" key="4">
    <source>
        <dbReference type="ARBA" id="ARBA00022692"/>
    </source>
</evidence>
<keyword evidence="9 11" id="KW-0472">Membrane</keyword>
<gene>
    <name evidence="13" type="ORF">OS493_024817</name>
</gene>
<dbReference type="InterPro" id="IPR017871">
    <property type="entry name" value="ABC_transporter-like_CS"/>
</dbReference>
<dbReference type="GO" id="GO:0005524">
    <property type="term" value="F:ATP binding"/>
    <property type="evidence" value="ECO:0007669"/>
    <property type="project" value="UniProtKB-KW"/>
</dbReference>
<dbReference type="AlphaFoldDB" id="A0A9W9ZAM2"/>
<dbReference type="CDD" id="cd03250">
    <property type="entry name" value="ABCC_MRP_domain1"/>
    <property type="match status" value="1"/>
</dbReference>
<protein>
    <recommendedName>
        <fullName evidence="12">ABC transporter domain-containing protein</fullName>
    </recommendedName>
</protein>
<evidence type="ECO:0000256" key="2">
    <source>
        <dbReference type="ARBA" id="ARBA00009726"/>
    </source>
</evidence>
<keyword evidence="6" id="KW-0547">Nucleotide-binding</keyword>
<evidence type="ECO:0000259" key="12">
    <source>
        <dbReference type="PROSITE" id="PS50893"/>
    </source>
</evidence>
<dbReference type="PROSITE" id="PS00211">
    <property type="entry name" value="ABC_TRANSPORTER_1"/>
    <property type="match status" value="1"/>
</dbReference>
<dbReference type="InterPro" id="IPR003439">
    <property type="entry name" value="ABC_transporter-like_ATP-bd"/>
</dbReference>
<keyword evidence="3" id="KW-0813">Transport</keyword>
<evidence type="ECO:0000256" key="1">
    <source>
        <dbReference type="ARBA" id="ARBA00004141"/>
    </source>
</evidence>
<feature type="domain" description="ABC transporter" evidence="12">
    <location>
        <begin position="199"/>
        <end position="422"/>
    </location>
</feature>
<dbReference type="InterPro" id="IPR027417">
    <property type="entry name" value="P-loop_NTPase"/>
</dbReference>
<organism evidence="13 14">
    <name type="scientific">Desmophyllum pertusum</name>
    <dbReference type="NCBI Taxonomy" id="174260"/>
    <lineage>
        <taxon>Eukaryota</taxon>
        <taxon>Metazoa</taxon>
        <taxon>Cnidaria</taxon>
        <taxon>Anthozoa</taxon>
        <taxon>Hexacorallia</taxon>
        <taxon>Scleractinia</taxon>
        <taxon>Caryophylliina</taxon>
        <taxon>Caryophylliidae</taxon>
        <taxon>Desmophyllum</taxon>
    </lineage>
</organism>
<dbReference type="SUPFAM" id="SSF52540">
    <property type="entry name" value="P-loop containing nucleoside triphosphate hydrolases"/>
    <property type="match status" value="1"/>
</dbReference>